<dbReference type="EMBL" id="FP929123">
    <property type="protein sequence ID" value="CBX94479.1"/>
    <property type="molecule type" value="Genomic_DNA"/>
</dbReference>
<sequence>MVVWRGFFGGKGRAVGVVCVCVCVCGVFVVDCGLNLAFALTASAIVLVLGPGLVVLCVVGALVFFVDAVGVEGAVGGVAAAAVLVAASFVVVAFFSFPPFSIPAFPFPFIPASPGPASSATTFLGRPRFFGVGSGVVDGIARRSPRQLGGGLCRGEKIEGAQISQWRGRLGLERVEAVFWGGGARMRAWRGLGRDVIDTGKVDEPVLPGLCLSTLFRDTMVNIFGVQRRLVEGRIRRRFQIEEQLSCVSSSYEKADDTGKNNPSALGTCNRTTALNNSHRNQARINFTLASPPQYMKQISLTTLLAHTRPHTKHGSPSTHDDTPDIRLLVDEQWADGEYDDDDVGCDVKQERRDEVAEG</sequence>
<feature type="transmembrane region" description="Helical" evidence="2">
    <location>
        <begin position="12"/>
        <end position="30"/>
    </location>
</feature>
<dbReference type="Proteomes" id="UP000002668">
    <property type="component" value="Genome"/>
</dbReference>
<feature type="transmembrane region" description="Helical" evidence="2">
    <location>
        <begin position="36"/>
        <end position="66"/>
    </location>
</feature>
<gene>
    <name evidence="3" type="ORF">LEMA_P119700.1</name>
</gene>
<dbReference type="AlphaFoldDB" id="E4ZT48"/>
<reference evidence="4" key="1">
    <citation type="journal article" date="2011" name="Nat. Commun.">
        <title>Effector diversification within compartments of the Leptosphaeria maculans genome affected by Repeat-Induced Point mutations.</title>
        <authorList>
            <person name="Rouxel T."/>
            <person name="Grandaubert J."/>
            <person name="Hane J.K."/>
            <person name="Hoede C."/>
            <person name="van de Wouw A.P."/>
            <person name="Couloux A."/>
            <person name="Dominguez V."/>
            <person name="Anthouard V."/>
            <person name="Bally P."/>
            <person name="Bourras S."/>
            <person name="Cozijnsen A.J."/>
            <person name="Ciuffetti L.M."/>
            <person name="Degrave A."/>
            <person name="Dilmaghani A."/>
            <person name="Duret L."/>
            <person name="Fudal I."/>
            <person name="Goodwin S.B."/>
            <person name="Gout L."/>
            <person name="Glaser N."/>
            <person name="Linglin J."/>
            <person name="Kema G.H.J."/>
            <person name="Lapalu N."/>
            <person name="Lawrence C.B."/>
            <person name="May K."/>
            <person name="Meyer M."/>
            <person name="Ollivier B."/>
            <person name="Poulain J."/>
            <person name="Schoch C.L."/>
            <person name="Simon A."/>
            <person name="Spatafora J.W."/>
            <person name="Stachowiak A."/>
            <person name="Turgeon B.G."/>
            <person name="Tyler B.M."/>
            <person name="Vincent D."/>
            <person name="Weissenbach J."/>
            <person name="Amselem J."/>
            <person name="Quesneville H."/>
            <person name="Oliver R.P."/>
            <person name="Wincker P."/>
            <person name="Balesdent M.-H."/>
            <person name="Howlett B.J."/>
        </authorList>
    </citation>
    <scope>NUCLEOTIDE SEQUENCE [LARGE SCALE GENOMIC DNA]</scope>
    <source>
        <strain evidence="4">JN3 / isolate v23.1.3 / race Av1-4-5-6-7-8</strain>
    </source>
</reference>
<dbReference type="GeneID" id="13291176"/>
<evidence type="ECO:0000313" key="4">
    <source>
        <dbReference type="Proteomes" id="UP000002668"/>
    </source>
</evidence>
<proteinExistence type="predicted"/>
<keyword evidence="2" id="KW-1133">Transmembrane helix</keyword>
<dbReference type="InParanoid" id="E4ZT48"/>
<feature type="region of interest" description="Disordered" evidence="1">
    <location>
        <begin position="337"/>
        <end position="359"/>
    </location>
</feature>
<feature type="transmembrane region" description="Helical" evidence="2">
    <location>
        <begin position="73"/>
        <end position="97"/>
    </location>
</feature>
<keyword evidence="2" id="KW-0812">Transmembrane</keyword>
<feature type="compositionally biased region" description="Basic and acidic residues" evidence="1">
    <location>
        <begin position="346"/>
        <end position="359"/>
    </location>
</feature>
<name>E4ZT48_LEPMJ</name>
<keyword evidence="2" id="KW-0472">Membrane</keyword>
<evidence type="ECO:0000256" key="2">
    <source>
        <dbReference type="SAM" id="Phobius"/>
    </source>
</evidence>
<evidence type="ECO:0000313" key="3">
    <source>
        <dbReference type="EMBL" id="CBX94479.1"/>
    </source>
</evidence>
<evidence type="ECO:0000256" key="1">
    <source>
        <dbReference type="SAM" id="MobiDB-lite"/>
    </source>
</evidence>
<dbReference type="VEuPathDB" id="FungiDB:LEMA_P119700.1"/>
<accession>E4ZT48</accession>
<protein>
    <submittedName>
        <fullName evidence="3">Predicted protein</fullName>
    </submittedName>
</protein>
<dbReference type="HOGENOM" id="CLU_771769_0_0_1"/>
<keyword evidence="4" id="KW-1185">Reference proteome</keyword>
<organism evidence="4">
    <name type="scientific">Leptosphaeria maculans (strain JN3 / isolate v23.1.3 / race Av1-4-5-6-7-8)</name>
    <name type="common">Blackleg fungus</name>
    <name type="synonym">Phoma lingam</name>
    <dbReference type="NCBI Taxonomy" id="985895"/>
    <lineage>
        <taxon>Eukaryota</taxon>
        <taxon>Fungi</taxon>
        <taxon>Dikarya</taxon>
        <taxon>Ascomycota</taxon>
        <taxon>Pezizomycotina</taxon>
        <taxon>Dothideomycetes</taxon>
        <taxon>Pleosporomycetidae</taxon>
        <taxon>Pleosporales</taxon>
        <taxon>Pleosporineae</taxon>
        <taxon>Leptosphaeriaceae</taxon>
        <taxon>Plenodomus</taxon>
        <taxon>Plenodomus lingam/Leptosphaeria maculans species complex</taxon>
    </lineage>
</organism>